<proteinExistence type="inferred from homology"/>
<dbReference type="Gene3D" id="1.10.1760.20">
    <property type="match status" value="1"/>
</dbReference>
<feature type="transmembrane region" description="Helical" evidence="9">
    <location>
        <begin position="82"/>
        <end position="102"/>
    </location>
</feature>
<keyword evidence="5 9" id="KW-0812">Transmembrane</keyword>
<dbReference type="PANTHER" id="PTHR38438">
    <property type="entry name" value="RIBOFLAVIN TRANSPORTER RIBU"/>
    <property type="match status" value="1"/>
</dbReference>
<dbReference type="OrthoDB" id="9809216at2"/>
<evidence type="ECO:0000256" key="4">
    <source>
        <dbReference type="ARBA" id="ARBA00022475"/>
    </source>
</evidence>
<dbReference type="Proteomes" id="UP000030416">
    <property type="component" value="Unassembled WGS sequence"/>
</dbReference>
<dbReference type="PANTHER" id="PTHR38438:SF1">
    <property type="entry name" value="RIBOFLAVIN TRANSPORTER RIBU"/>
    <property type="match status" value="1"/>
</dbReference>
<accession>A0A0A3IXP1</accession>
<organism evidence="10 11">
    <name type="scientific">Ureibacillus manganicus DSM 26584</name>
    <dbReference type="NCBI Taxonomy" id="1384049"/>
    <lineage>
        <taxon>Bacteria</taxon>
        <taxon>Bacillati</taxon>
        <taxon>Bacillota</taxon>
        <taxon>Bacilli</taxon>
        <taxon>Bacillales</taxon>
        <taxon>Caryophanaceae</taxon>
        <taxon>Ureibacillus</taxon>
    </lineage>
</organism>
<name>A0A0A3IXP1_9BACL</name>
<evidence type="ECO:0000256" key="9">
    <source>
        <dbReference type="SAM" id="Phobius"/>
    </source>
</evidence>
<evidence type="ECO:0000256" key="8">
    <source>
        <dbReference type="PIRNR" id="PIRNR037778"/>
    </source>
</evidence>
<gene>
    <name evidence="10" type="ORF">CD29_05670</name>
</gene>
<keyword evidence="3 8" id="KW-0813">Transport</keyword>
<comment type="function">
    <text evidence="8">Probably a riboflavin-binding protein that interacts with the energy-coupling factor (ECF) ABC-transporter complex.</text>
</comment>
<dbReference type="GO" id="GO:0032217">
    <property type="term" value="F:riboflavin transmembrane transporter activity"/>
    <property type="evidence" value="ECO:0007669"/>
    <property type="project" value="UniProtKB-UniRule"/>
</dbReference>
<dbReference type="STRING" id="1384049.CD29_05670"/>
<evidence type="ECO:0000313" key="11">
    <source>
        <dbReference type="Proteomes" id="UP000030416"/>
    </source>
</evidence>
<reference evidence="10 11" key="1">
    <citation type="submission" date="2014-02" db="EMBL/GenBank/DDBJ databases">
        <title>Draft genome sequence of Lysinibacillus manganicus DSM 26584T.</title>
        <authorList>
            <person name="Zhang F."/>
            <person name="Wang G."/>
            <person name="Zhang L."/>
        </authorList>
    </citation>
    <scope>NUCLEOTIDE SEQUENCE [LARGE SCALE GENOMIC DNA]</scope>
    <source>
        <strain evidence="10 11">DSM 26584</strain>
    </source>
</reference>
<keyword evidence="6 9" id="KW-1133">Transmembrane helix</keyword>
<evidence type="ECO:0000313" key="10">
    <source>
        <dbReference type="EMBL" id="KGR79587.1"/>
    </source>
</evidence>
<keyword evidence="11" id="KW-1185">Reference proteome</keyword>
<evidence type="ECO:0000256" key="5">
    <source>
        <dbReference type="ARBA" id="ARBA00022692"/>
    </source>
</evidence>
<comment type="caution">
    <text evidence="10">The sequence shown here is derived from an EMBL/GenBank/DDBJ whole genome shotgun (WGS) entry which is preliminary data.</text>
</comment>
<feature type="transmembrane region" description="Helical" evidence="9">
    <location>
        <begin position="111"/>
        <end position="133"/>
    </location>
</feature>
<dbReference type="Pfam" id="PF12822">
    <property type="entry name" value="ECF_trnsprt"/>
    <property type="match status" value="1"/>
</dbReference>
<evidence type="ECO:0000256" key="2">
    <source>
        <dbReference type="ARBA" id="ARBA00005540"/>
    </source>
</evidence>
<protein>
    <recommendedName>
        <fullName evidence="8">Riboflavin transporter</fullName>
    </recommendedName>
</protein>
<dbReference type="EMBL" id="JPVN01000005">
    <property type="protein sequence ID" value="KGR79587.1"/>
    <property type="molecule type" value="Genomic_DNA"/>
</dbReference>
<keyword evidence="4 8" id="KW-1003">Cell membrane</keyword>
<evidence type="ECO:0000256" key="3">
    <source>
        <dbReference type="ARBA" id="ARBA00022448"/>
    </source>
</evidence>
<feature type="transmembrane region" description="Helical" evidence="9">
    <location>
        <begin position="153"/>
        <end position="176"/>
    </location>
</feature>
<evidence type="ECO:0000256" key="7">
    <source>
        <dbReference type="ARBA" id="ARBA00023136"/>
    </source>
</evidence>
<dbReference type="PIRSF" id="PIRSF037778">
    <property type="entry name" value="UCP037778_transp_RibU"/>
    <property type="match status" value="1"/>
</dbReference>
<dbReference type="GO" id="GO:0005886">
    <property type="term" value="C:plasma membrane"/>
    <property type="evidence" value="ECO:0007669"/>
    <property type="project" value="UniProtKB-SubCell"/>
</dbReference>
<dbReference type="InterPro" id="IPR025720">
    <property type="entry name" value="RibU"/>
</dbReference>
<keyword evidence="7 8" id="KW-0472">Membrane</keyword>
<dbReference type="eggNOG" id="COG3601">
    <property type="taxonomic scope" value="Bacteria"/>
</dbReference>
<sequence>MRNQNMKLRSYVTIGMLSSIAFVLMLIKFPLPGFPVFLQIDFSDVPPLIAAITMGPIAGITVEFFKNLLDWIFSGTPTGIPVGHMANFATGVLFILPVYYIYKKFTSLKGLAFGLVVGTVTMSVGMSILNYIAFLPMYTYLLGWGTFDMKETIILGILPFNVIKGILLMFVALVLFRTMKTWIENQRAQYLLQK</sequence>
<comment type="similarity">
    <text evidence="2 8">Belongs to the prokaryotic riboflavin transporter (P-RFT) (TC 2.A.87) family.</text>
</comment>
<feature type="transmembrane region" description="Helical" evidence="9">
    <location>
        <begin position="12"/>
        <end position="31"/>
    </location>
</feature>
<comment type="subcellular location">
    <subcellularLocation>
        <location evidence="1">Cell membrane</location>
        <topology evidence="1">Multi-pass membrane protein</topology>
    </subcellularLocation>
</comment>
<dbReference type="RefSeq" id="WP_036183859.1">
    <property type="nucleotide sequence ID" value="NZ_AVDA01000005.1"/>
</dbReference>
<evidence type="ECO:0000256" key="1">
    <source>
        <dbReference type="ARBA" id="ARBA00004651"/>
    </source>
</evidence>
<dbReference type="AlphaFoldDB" id="A0A0A3IXP1"/>
<dbReference type="InterPro" id="IPR024529">
    <property type="entry name" value="ECF_trnsprt_substrate-spec"/>
</dbReference>
<evidence type="ECO:0000256" key="6">
    <source>
        <dbReference type="ARBA" id="ARBA00022989"/>
    </source>
</evidence>